<accession>A0A8B7YCS9</accession>
<evidence type="ECO:0000259" key="8">
    <source>
        <dbReference type="Pfam" id="PF01431"/>
    </source>
</evidence>
<evidence type="ECO:0000256" key="3">
    <source>
        <dbReference type="ARBA" id="ARBA00022723"/>
    </source>
</evidence>
<gene>
    <name evidence="11 12" type="primary">LOC110979036</name>
</gene>
<evidence type="ECO:0000259" key="9">
    <source>
        <dbReference type="Pfam" id="PF05649"/>
    </source>
</evidence>
<dbReference type="InterPro" id="IPR000718">
    <property type="entry name" value="Peptidase_M13"/>
</dbReference>
<evidence type="ECO:0000256" key="6">
    <source>
        <dbReference type="ARBA" id="ARBA00023049"/>
    </source>
</evidence>
<dbReference type="InterPro" id="IPR042089">
    <property type="entry name" value="Peptidase_M13_dom_2"/>
</dbReference>
<evidence type="ECO:0000256" key="5">
    <source>
        <dbReference type="ARBA" id="ARBA00022833"/>
    </source>
</evidence>
<sequence>MKDNHNAKFQLALEEGVTSKTPSKIPLLLAGIFVVTTVALLVTTIVFGLQRNNIASELDKLKAKPQESGWICTTKQCYESAYTYLSNMDQSKNPCDNFFEYACGGWIKSHVIPEDETSYSVLIKIRDSVIDKLKALFEGSPTTGEPDPYHVVRNYYKSCEDMDTINELGAEPLTDLLTSLGGWPVLGDNPAGGNWDPAAFDFEKLWADIRGKYDVQMFVATEVSPVRNKPKYTLTAQIPDFGVPYDEIEEKKRPGIKTLFKESHDTRYRGAEILLEEKYSKMKEAYRQYAIDIALALGASEAVATQDINDLIEFETTLANFTALSYFSPEETTLGGIGMNVTDWVRLYQLMLPESVQQVVTEDEPIVVYWPDYMSDVTAWLKDQDNRTKANYMIWRLVVRMVPFMDETFLAMRRRYFEGLNHTVTTMARWKMCVSNVDNQYKFISGRMYVDEHFPDDTKQNVLNMSRNLQKTFKSMLNTHDWMPEEERKACVKKTGKMAIEIGYPGWIKNNTKFEAEYANVTAKEGEYFQNALRYREWNSRHELAHYGDDLSDTLWSSFGPTVVNAFYNSWLNGMVFPAGILQPPFYHKDLPGYSNYGSIGYIIGHEITHGFDTHGLIDTRIGGEGPGSASISRESLDILRQKAKCIAEQYSDFVMEENNRNLNGEQTLNENIADNGGLREAYKAYMDNFPHQPSLPRILFTEEQMFFLSFSQTSCGLFTPEGADEYIEDDVHSPGRFRVIGTLQNTEAFHAAFNCPAGSYMNPNEKCRVW</sequence>
<dbReference type="Pfam" id="PF05649">
    <property type="entry name" value="Peptidase_M13_N"/>
    <property type="match status" value="1"/>
</dbReference>
<keyword evidence="5" id="KW-0862">Zinc</keyword>
<dbReference type="OMA" id="MMHITHE"/>
<feature type="domain" description="Peptidase M13 C-terminal" evidence="8">
    <location>
        <begin position="565"/>
        <end position="770"/>
    </location>
</feature>
<evidence type="ECO:0000256" key="7">
    <source>
        <dbReference type="SAM" id="Phobius"/>
    </source>
</evidence>
<evidence type="ECO:0000256" key="2">
    <source>
        <dbReference type="ARBA" id="ARBA00022670"/>
    </source>
</evidence>
<keyword evidence="2" id="KW-0645">Protease</keyword>
<dbReference type="GO" id="GO:0004222">
    <property type="term" value="F:metalloendopeptidase activity"/>
    <property type="evidence" value="ECO:0007669"/>
    <property type="project" value="InterPro"/>
</dbReference>
<keyword evidence="7" id="KW-0472">Membrane</keyword>
<protein>
    <submittedName>
        <fullName evidence="11 12">Membrane metallo-endopeptidase-like 1 isoform X1</fullName>
    </submittedName>
</protein>
<evidence type="ECO:0000313" key="12">
    <source>
        <dbReference type="RefSeq" id="XP_022090190.1"/>
    </source>
</evidence>
<comment type="cofactor">
    <cofactor evidence="1">
        <name>Zn(2+)</name>
        <dbReference type="ChEBI" id="CHEBI:29105"/>
    </cofactor>
</comment>
<feature type="domain" description="Peptidase M13 N-terminal" evidence="9">
    <location>
        <begin position="94"/>
        <end position="505"/>
    </location>
</feature>
<dbReference type="SUPFAM" id="SSF55486">
    <property type="entry name" value="Metalloproteases ('zincins'), catalytic domain"/>
    <property type="match status" value="1"/>
</dbReference>
<keyword evidence="4" id="KW-0378">Hydrolase</keyword>
<keyword evidence="7" id="KW-0812">Transmembrane</keyword>
<evidence type="ECO:0000256" key="4">
    <source>
        <dbReference type="ARBA" id="ARBA00022801"/>
    </source>
</evidence>
<dbReference type="KEGG" id="aplc:110979036"/>
<dbReference type="RefSeq" id="XP_022090190.1">
    <property type="nucleotide sequence ID" value="XM_022234498.1"/>
</dbReference>
<keyword evidence="7" id="KW-1133">Transmembrane helix</keyword>
<proteinExistence type="predicted"/>
<dbReference type="GO" id="GO:0016485">
    <property type="term" value="P:protein processing"/>
    <property type="evidence" value="ECO:0007669"/>
    <property type="project" value="TreeGrafter"/>
</dbReference>
<dbReference type="PANTHER" id="PTHR11733">
    <property type="entry name" value="ZINC METALLOPROTEASE FAMILY M13 NEPRILYSIN-RELATED"/>
    <property type="match status" value="1"/>
</dbReference>
<organism evidence="10 12">
    <name type="scientific">Acanthaster planci</name>
    <name type="common">Crown-of-thorns starfish</name>
    <dbReference type="NCBI Taxonomy" id="133434"/>
    <lineage>
        <taxon>Eukaryota</taxon>
        <taxon>Metazoa</taxon>
        <taxon>Echinodermata</taxon>
        <taxon>Eleutherozoa</taxon>
        <taxon>Asterozoa</taxon>
        <taxon>Asteroidea</taxon>
        <taxon>Valvatacea</taxon>
        <taxon>Valvatida</taxon>
        <taxon>Acanthasteridae</taxon>
        <taxon>Acanthaster</taxon>
    </lineage>
</organism>
<keyword evidence="10" id="KW-1185">Reference proteome</keyword>
<evidence type="ECO:0000313" key="10">
    <source>
        <dbReference type="Proteomes" id="UP000694845"/>
    </source>
</evidence>
<dbReference type="InterPro" id="IPR018497">
    <property type="entry name" value="Peptidase_M13_C"/>
</dbReference>
<dbReference type="Gene3D" id="1.10.1380.10">
    <property type="entry name" value="Neutral endopeptidase , domain2"/>
    <property type="match status" value="1"/>
</dbReference>
<dbReference type="RefSeq" id="XP_022090189.1">
    <property type="nucleotide sequence ID" value="XM_022234497.1"/>
</dbReference>
<keyword evidence="3" id="KW-0479">Metal-binding</keyword>
<dbReference type="GO" id="GO:0005886">
    <property type="term" value="C:plasma membrane"/>
    <property type="evidence" value="ECO:0007669"/>
    <property type="project" value="TreeGrafter"/>
</dbReference>
<evidence type="ECO:0000313" key="11">
    <source>
        <dbReference type="RefSeq" id="XP_022090189.1"/>
    </source>
</evidence>
<keyword evidence="6" id="KW-0482">Metalloprotease</keyword>
<dbReference type="PANTHER" id="PTHR11733:SF133">
    <property type="entry name" value="PHOSPHATE-REGULATING NEUTRAL ENDOPEPTIDASE PHEX"/>
    <property type="match status" value="1"/>
</dbReference>
<dbReference type="Pfam" id="PF01431">
    <property type="entry name" value="Peptidase_M13"/>
    <property type="match status" value="1"/>
</dbReference>
<dbReference type="InterPro" id="IPR008753">
    <property type="entry name" value="Peptidase_M13_N"/>
</dbReference>
<reference evidence="11 12" key="1">
    <citation type="submission" date="2025-04" db="UniProtKB">
        <authorList>
            <consortium name="RefSeq"/>
        </authorList>
    </citation>
    <scope>IDENTIFICATION</scope>
</reference>
<dbReference type="PROSITE" id="PS51885">
    <property type="entry name" value="NEPRILYSIN"/>
    <property type="match status" value="1"/>
</dbReference>
<evidence type="ECO:0000256" key="1">
    <source>
        <dbReference type="ARBA" id="ARBA00001947"/>
    </source>
</evidence>
<dbReference type="GeneID" id="110979036"/>
<dbReference type="Gene3D" id="3.40.390.10">
    <property type="entry name" value="Collagenase (Catalytic Domain)"/>
    <property type="match status" value="1"/>
</dbReference>
<dbReference type="Proteomes" id="UP000694845">
    <property type="component" value="Unplaced"/>
</dbReference>
<dbReference type="InterPro" id="IPR024079">
    <property type="entry name" value="MetalloPept_cat_dom_sf"/>
</dbReference>
<name>A0A8B7YCS9_ACAPL</name>
<dbReference type="PRINTS" id="PR00786">
    <property type="entry name" value="NEPRILYSIN"/>
</dbReference>
<dbReference type="CDD" id="cd08662">
    <property type="entry name" value="M13"/>
    <property type="match status" value="1"/>
</dbReference>
<dbReference type="AlphaFoldDB" id="A0A8B7YCS9"/>
<dbReference type="GO" id="GO:0046872">
    <property type="term" value="F:metal ion binding"/>
    <property type="evidence" value="ECO:0007669"/>
    <property type="project" value="UniProtKB-KW"/>
</dbReference>
<feature type="transmembrane region" description="Helical" evidence="7">
    <location>
        <begin position="27"/>
        <end position="49"/>
    </location>
</feature>
<dbReference type="OrthoDB" id="6475849at2759"/>